<organism evidence="1">
    <name type="scientific">Podoviridae sp. ctnuR9</name>
    <dbReference type="NCBI Taxonomy" id="2825276"/>
    <lineage>
        <taxon>Viruses</taxon>
        <taxon>Duplodnaviria</taxon>
        <taxon>Heunggongvirae</taxon>
        <taxon>Uroviricota</taxon>
        <taxon>Caudoviricetes</taxon>
    </lineage>
</organism>
<name>A0A8S5UFS9_9CAUD</name>
<protein>
    <submittedName>
        <fullName evidence="1">Major tail protein</fullName>
    </submittedName>
</protein>
<accession>A0A8S5UFS9</accession>
<proteinExistence type="predicted"/>
<sequence>MPEASQKLTPNTWPVGTEVTLMQVPWDANYRDIVIWDDIQQRNAYLDAQALSGTGWHSKRFSYCRPNEPISVPVPYSAAYKYNYVVVQNPMQPVDGEEQPLKLCYFILSTDYVAPGTTQLTLQLDLIQTYQFGVCLGNMFVERGHMGVSNAIFKNGVQNLQGEYLRKYLNVPEGLDVGDSYVMANHEWYPLTDASTFDVGKIIIISSADLAADPGTIDNPNLNVAGGQNADGIPSGCNVYSMTLSTFKAALNAMKEKSWVAQCIQSVSTFPARLLSAGTDVQLFGNSGITMQFLGETDTLELPLKTYATTGNIYQQLSNGVPDGYHDLYKAYTYPYSVIELTAYNGNSVFVKPELVYGNTLALTVIGCAVAPFARIGVFPTNYGQAFEGGQPVNYNQYTWHGFDGSDHTGVIPSGDFLDSCLWLADFPQFSIVNSNYITYLASTTHTRAYQYESAGWQNAKSNAASDLAYTQAMNQTALNEANRYDQGPIGAPQIANYAGQAVGALESGLNRLTGQPAVSSNEVTLAGAANYLAQRQTGNLAFNATQDLSRQVAGQNLDYAKYAARGDYANQIAAINATVQDAALQAPSTVGQMGGQGFMWKNGLVGFAVNYKTAGGAAMRTVCDFWARYGYKIQRFYNFSNAKMTALKIMSHFSYWKVSETYITCAKANEAEKDAIRGVLEKGVTVWGNPSEIGNIAPAVNTPLYNIEY</sequence>
<dbReference type="EMBL" id="BK016084">
    <property type="protein sequence ID" value="DAF93341.1"/>
    <property type="molecule type" value="Genomic_DNA"/>
</dbReference>
<reference evidence="1" key="1">
    <citation type="journal article" date="2021" name="Proc. Natl. Acad. Sci. U.S.A.">
        <title>A Catalog of Tens of Thousands of Viruses from Human Metagenomes Reveals Hidden Associations with Chronic Diseases.</title>
        <authorList>
            <person name="Tisza M.J."/>
            <person name="Buck C.B."/>
        </authorList>
    </citation>
    <scope>NUCLEOTIDE SEQUENCE</scope>
    <source>
        <strain evidence="1">CtnuR9</strain>
    </source>
</reference>
<evidence type="ECO:0000313" key="1">
    <source>
        <dbReference type="EMBL" id="DAF93341.1"/>
    </source>
</evidence>